<dbReference type="Gene3D" id="3.10.580.10">
    <property type="entry name" value="CBS-domain"/>
    <property type="match status" value="1"/>
</dbReference>
<evidence type="ECO:0000313" key="2">
    <source>
        <dbReference type="EMBL" id="TKB45927.1"/>
    </source>
</evidence>
<sequence length="190" mass="21754">MKHLSFYPVTSVDELTFPETPQSIDVFMSALLVFNDFEVNQPMVIDASTSADDAVKIMQKSHVTMKIVVDHNKHFLGLVNLEMLNSQQIMKKINQGQDRANLMVTDFMKHKHELMAFDYQELSKASIQDVIYSLKNSGHRLCLVVDHKTHKIRGIISASDIARTLRLPSYTLLDVSFYNLYQELFSQKAS</sequence>
<gene>
    <name evidence="2" type="ORF">E8M12_06680</name>
</gene>
<dbReference type="AlphaFoldDB" id="A0A4U1B6W3"/>
<dbReference type="EMBL" id="SWDB01000011">
    <property type="protein sequence ID" value="TKB45927.1"/>
    <property type="molecule type" value="Genomic_DNA"/>
</dbReference>
<feature type="domain" description="CBS" evidence="1">
    <location>
        <begin position="125"/>
        <end position="165"/>
    </location>
</feature>
<feature type="domain" description="CBS" evidence="1">
    <location>
        <begin position="41"/>
        <end position="82"/>
    </location>
</feature>
<reference evidence="2 3" key="1">
    <citation type="submission" date="2019-04" db="EMBL/GenBank/DDBJ databases">
        <title>Thalassotalea guangxiensis sp. nov., isolated from sediment of the coastal wetland.</title>
        <authorList>
            <person name="Zheng S."/>
            <person name="Zhang D."/>
        </authorList>
    </citation>
    <scope>NUCLEOTIDE SEQUENCE [LARGE SCALE GENOMIC DNA]</scope>
    <source>
        <strain evidence="2 3">ZS-4</strain>
    </source>
</reference>
<name>A0A4U1B6W3_9GAMM</name>
<dbReference type="InterPro" id="IPR046342">
    <property type="entry name" value="CBS_dom_sf"/>
</dbReference>
<evidence type="ECO:0000313" key="3">
    <source>
        <dbReference type="Proteomes" id="UP000307999"/>
    </source>
</evidence>
<protein>
    <submittedName>
        <fullName evidence="2">CBS domain-containing protein</fullName>
    </submittedName>
</protein>
<evidence type="ECO:0000259" key="1">
    <source>
        <dbReference type="Pfam" id="PF00571"/>
    </source>
</evidence>
<comment type="caution">
    <text evidence="2">The sequence shown here is derived from an EMBL/GenBank/DDBJ whole genome shotgun (WGS) entry which is preliminary data.</text>
</comment>
<proteinExistence type="predicted"/>
<keyword evidence="3" id="KW-1185">Reference proteome</keyword>
<accession>A0A4U1B6W3</accession>
<dbReference type="Pfam" id="PF00571">
    <property type="entry name" value="CBS"/>
    <property type="match status" value="2"/>
</dbReference>
<dbReference type="SUPFAM" id="SSF54631">
    <property type="entry name" value="CBS-domain pair"/>
    <property type="match status" value="1"/>
</dbReference>
<organism evidence="2 3">
    <name type="scientific">Thalassotalea mangrovi</name>
    <dbReference type="NCBI Taxonomy" id="2572245"/>
    <lineage>
        <taxon>Bacteria</taxon>
        <taxon>Pseudomonadati</taxon>
        <taxon>Pseudomonadota</taxon>
        <taxon>Gammaproteobacteria</taxon>
        <taxon>Alteromonadales</taxon>
        <taxon>Colwelliaceae</taxon>
        <taxon>Thalassotalea</taxon>
    </lineage>
</organism>
<dbReference type="Proteomes" id="UP000307999">
    <property type="component" value="Unassembled WGS sequence"/>
</dbReference>
<dbReference type="RefSeq" id="WP_136735322.1">
    <property type="nucleotide sequence ID" value="NZ_SWDB01000011.1"/>
</dbReference>
<dbReference type="OrthoDB" id="5295117at2"/>
<dbReference type="InterPro" id="IPR000644">
    <property type="entry name" value="CBS_dom"/>
</dbReference>